<feature type="transmembrane region" description="Helical" evidence="6">
    <location>
        <begin position="891"/>
        <end position="914"/>
    </location>
</feature>
<dbReference type="InterPro" id="IPR008952">
    <property type="entry name" value="Tetraspanin_EC2_sf"/>
</dbReference>
<gene>
    <name evidence="7" type="ORF">EGR_00772</name>
</gene>
<dbReference type="KEGG" id="egl:EGR_00772"/>
<dbReference type="OMA" id="LMNRMIC"/>
<dbReference type="SMART" id="SM01244">
    <property type="entry name" value="IRS"/>
    <property type="match status" value="1"/>
</dbReference>
<dbReference type="OrthoDB" id="6243387at2759"/>
<feature type="transmembrane region" description="Helical" evidence="6">
    <location>
        <begin position="746"/>
        <end position="772"/>
    </location>
</feature>
<feature type="transmembrane region" description="Helical" evidence="6">
    <location>
        <begin position="706"/>
        <end position="734"/>
    </location>
</feature>
<dbReference type="STRING" id="6210.W6USI1"/>
<dbReference type="GeneID" id="36336487"/>
<feature type="region of interest" description="Disordered" evidence="5">
    <location>
        <begin position="304"/>
        <end position="338"/>
    </location>
</feature>
<dbReference type="AlphaFoldDB" id="W6USI1"/>
<dbReference type="PRINTS" id="PR00259">
    <property type="entry name" value="TMFOUR"/>
</dbReference>
<feature type="region of interest" description="Disordered" evidence="5">
    <location>
        <begin position="435"/>
        <end position="460"/>
    </location>
</feature>
<reference evidence="7 8" key="1">
    <citation type="journal article" date="2013" name="Nat. Genet.">
        <title>The genome of the hydatid tapeworm Echinococcus granulosus.</title>
        <authorList>
            <person name="Zheng H."/>
            <person name="Zhang W."/>
            <person name="Zhang L."/>
            <person name="Zhang Z."/>
            <person name="Li J."/>
            <person name="Lu G."/>
            <person name="Zhu Y."/>
            <person name="Wang Y."/>
            <person name="Huang Y."/>
            <person name="Liu J."/>
            <person name="Kang H."/>
            <person name="Chen J."/>
            <person name="Wang L."/>
            <person name="Chen A."/>
            <person name="Yu S."/>
            <person name="Gao Z."/>
            <person name="Jin L."/>
            <person name="Gu W."/>
            <person name="Wang Z."/>
            <person name="Zhao L."/>
            <person name="Shi B."/>
            <person name="Wen H."/>
            <person name="Lin R."/>
            <person name="Jones M.K."/>
            <person name="Brejova B."/>
            <person name="Vinar T."/>
            <person name="Zhao G."/>
            <person name="McManus D.P."/>
            <person name="Chen Z."/>
            <person name="Zhou Y."/>
            <person name="Wang S."/>
        </authorList>
    </citation>
    <scope>NUCLEOTIDE SEQUENCE [LARGE SCALE GENOMIC DNA]</scope>
</reference>
<dbReference type="SUPFAM" id="SSF48652">
    <property type="entry name" value="Tetraspanin"/>
    <property type="match status" value="1"/>
</dbReference>
<feature type="region of interest" description="Disordered" evidence="5">
    <location>
        <begin position="620"/>
        <end position="641"/>
    </location>
</feature>
<evidence type="ECO:0000256" key="5">
    <source>
        <dbReference type="SAM" id="MobiDB-lite"/>
    </source>
</evidence>
<evidence type="ECO:0000256" key="2">
    <source>
        <dbReference type="ARBA" id="ARBA00022692"/>
    </source>
</evidence>
<dbReference type="Gene3D" id="2.30.29.30">
    <property type="entry name" value="Pleckstrin-homology domain (PH domain)/Phosphotyrosine-binding domain (PTB)"/>
    <property type="match status" value="1"/>
</dbReference>
<feature type="region of interest" description="Disordered" evidence="5">
    <location>
        <begin position="492"/>
        <end position="566"/>
    </location>
</feature>
<keyword evidence="8" id="KW-1185">Reference proteome</keyword>
<dbReference type="CDD" id="cd03127">
    <property type="entry name" value="tetraspanin_LEL"/>
    <property type="match status" value="1"/>
</dbReference>
<dbReference type="PANTHER" id="PTHR19282">
    <property type="entry name" value="TETRASPANIN"/>
    <property type="match status" value="1"/>
</dbReference>
<feature type="compositionally biased region" description="Polar residues" evidence="5">
    <location>
        <begin position="508"/>
        <end position="518"/>
    </location>
</feature>
<comment type="subcellular location">
    <subcellularLocation>
        <location evidence="1">Membrane</location>
        <topology evidence="1">Multi-pass membrane protein</topology>
    </subcellularLocation>
</comment>
<keyword evidence="4 6" id="KW-0472">Membrane</keyword>
<keyword evidence="2 6" id="KW-0812">Transmembrane</keyword>
<dbReference type="Proteomes" id="UP000019149">
    <property type="component" value="Unassembled WGS sequence"/>
</dbReference>
<dbReference type="CTD" id="36336487"/>
<dbReference type="InterPro" id="IPR011993">
    <property type="entry name" value="PH-like_dom_sf"/>
</dbReference>
<organism evidence="7 8">
    <name type="scientific">Echinococcus granulosus</name>
    <name type="common">Hydatid tapeworm</name>
    <dbReference type="NCBI Taxonomy" id="6210"/>
    <lineage>
        <taxon>Eukaryota</taxon>
        <taxon>Metazoa</taxon>
        <taxon>Spiralia</taxon>
        <taxon>Lophotrochozoa</taxon>
        <taxon>Platyhelminthes</taxon>
        <taxon>Cestoda</taxon>
        <taxon>Eucestoda</taxon>
        <taxon>Cyclophyllidea</taxon>
        <taxon>Taeniidae</taxon>
        <taxon>Echinococcus</taxon>
        <taxon>Echinococcus granulosus group</taxon>
    </lineage>
</organism>
<dbReference type="GO" id="GO:0005886">
    <property type="term" value="C:plasma membrane"/>
    <property type="evidence" value="ECO:0007669"/>
    <property type="project" value="TreeGrafter"/>
</dbReference>
<dbReference type="InterPro" id="IPR018499">
    <property type="entry name" value="Tetraspanin/Peripherin"/>
</dbReference>
<dbReference type="Gene3D" id="1.10.1450.10">
    <property type="entry name" value="Tetraspanin"/>
    <property type="match status" value="1"/>
</dbReference>
<evidence type="ECO:0000256" key="4">
    <source>
        <dbReference type="ARBA" id="ARBA00023136"/>
    </source>
</evidence>
<accession>W6USI1</accession>
<dbReference type="Pfam" id="PF00335">
    <property type="entry name" value="Tetraspanin"/>
    <property type="match status" value="1"/>
</dbReference>
<proteinExistence type="predicted"/>
<protein>
    <submittedName>
        <fullName evidence="7">Integral membrane protein</fullName>
    </submittedName>
</protein>
<evidence type="ECO:0000256" key="3">
    <source>
        <dbReference type="ARBA" id="ARBA00022989"/>
    </source>
</evidence>
<keyword evidence="3 6" id="KW-1133">Transmembrane helix</keyword>
<sequence length="919" mass="102358">MSISRSGFLWQIPNKQGNPPTADWIAANLEIFGRPNKLVLVADPADPIYESVDEDDRKIRFRVNSYKRCLKITGRKTESPNNESDRVKSEPIYQIALQKRRPLKGEEVKIGFNEKASQRLFLIHIREALKGNKKSCSSRLHCNKRARNSGNKTLQSCDINEIDKFMTENKVYEKHDWSAMKVQVVSTELATRLQLRGIFLLELKEYDICLLDYITMSEVNRWPFKSIRRQITCHTVSRFQPESHTTVCLQIRFSFGFHDERLYILTGSQCTGGRGLLIFESEKCADLMNRMICMMKTIAGESETPTEETVSLLPSSQHSKPLQPPLHAETTKASQSRGAFYNPLPMPTKKSMQDLSVSLQDFCRTHCCSLPPLRRRNEAHSVELVADIEPEVEESQTKNLDAADVNSDDDLSLDAMDDANVDLESFKEDLEQKLPLTRETTDNVSKPINGNDATSVTNVGVPKDVRKRTLGTLSLKKSLSELISHSMARIESMKLSPPPPPSNPSKSATIPDSPQNADHPSPPPPVPLLSDCKSQGLGGTHKAEASSDEHSLLREQGHSRRTDSAKAVQLIKWRDLSGKEDYYSSISNQFLSRTPEHSGESDYRGSDDVNFVADQCLADYPPTESPSIQEDTSLPSSTSTTRDRQIRLLASLEPNFSESEIHAQPITSIHPHIPLYKLLHQCKWRIFRGESHICRLKMALTTSGKFLKYVLVGFNVVVLAAGLFCLGFGTYIFVRLGGEGQISEVHAVPIFLIIVGIIIFLVGLMGCCGALVQDALMLKAYTSSLVVMIILEIIAAILVLIFQSKIKETVERYFDDAITAYENTESESLKNTLFTIQKTFGCCGGKDPSDWGMNDTLSFCCKGKAPCPDTKSQFTRGCGEAVEVALSSKGLVAGIAQLILCIIQILAALCGWLLSKKVK</sequence>
<feature type="compositionally biased region" description="Polar residues" evidence="5">
    <location>
        <begin position="625"/>
        <end position="640"/>
    </location>
</feature>
<feature type="compositionally biased region" description="Polar residues" evidence="5">
    <location>
        <begin position="307"/>
        <end position="320"/>
    </location>
</feature>
<evidence type="ECO:0000256" key="6">
    <source>
        <dbReference type="SAM" id="Phobius"/>
    </source>
</evidence>
<name>W6USI1_ECHGR</name>
<dbReference type="RefSeq" id="XP_024355424.1">
    <property type="nucleotide sequence ID" value="XM_024490021.1"/>
</dbReference>
<evidence type="ECO:0000313" key="7">
    <source>
        <dbReference type="EMBL" id="EUB64228.1"/>
    </source>
</evidence>
<dbReference type="PANTHER" id="PTHR19282:SF515">
    <property type="entry name" value="TETRASPANIN"/>
    <property type="match status" value="1"/>
</dbReference>
<feature type="transmembrane region" description="Helical" evidence="6">
    <location>
        <begin position="784"/>
        <end position="802"/>
    </location>
</feature>
<dbReference type="EMBL" id="APAU02000003">
    <property type="protein sequence ID" value="EUB64228.1"/>
    <property type="molecule type" value="Genomic_DNA"/>
</dbReference>
<feature type="compositionally biased region" description="Basic and acidic residues" evidence="5">
    <location>
        <begin position="541"/>
        <end position="564"/>
    </location>
</feature>
<feature type="compositionally biased region" description="Polar residues" evidence="5">
    <location>
        <begin position="442"/>
        <end position="458"/>
    </location>
</feature>
<evidence type="ECO:0000313" key="8">
    <source>
        <dbReference type="Proteomes" id="UP000019149"/>
    </source>
</evidence>
<comment type="caution">
    <text evidence="7">The sequence shown here is derived from an EMBL/GenBank/DDBJ whole genome shotgun (WGS) entry which is preliminary data.</text>
</comment>
<evidence type="ECO:0000256" key="1">
    <source>
        <dbReference type="ARBA" id="ARBA00004141"/>
    </source>
</evidence>